<accession>A0A3M9MG47</accession>
<proteinExistence type="predicted"/>
<comment type="caution">
    <text evidence="2">The sequence shown here is derived from an EMBL/GenBank/DDBJ whole genome shotgun (WGS) entry which is preliminary data.</text>
</comment>
<reference evidence="2 3" key="1">
    <citation type="submission" date="2018-11" db="EMBL/GenBank/DDBJ databases">
        <title>Rufibacter latericius sp. nov., isolated from water in Baiyang Lake.</title>
        <authorList>
            <person name="Yang Y."/>
        </authorList>
    </citation>
    <scope>NUCLEOTIDE SEQUENCE [LARGE SCALE GENOMIC DNA]</scope>
    <source>
        <strain evidence="2 3">R-22-1c-1</strain>
    </source>
</reference>
<evidence type="ECO:0000259" key="1">
    <source>
        <dbReference type="PROSITE" id="PS50172"/>
    </source>
</evidence>
<keyword evidence="3" id="KW-1185">Reference proteome</keyword>
<dbReference type="OrthoDB" id="9776650at2"/>
<dbReference type="InterPro" id="IPR001357">
    <property type="entry name" value="BRCT_dom"/>
</dbReference>
<gene>
    <name evidence="2" type="ORF">EFB08_17485</name>
</gene>
<dbReference type="SUPFAM" id="SSF52113">
    <property type="entry name" value="BRCT domain"/>
    <property type="match status" value="1"/>
</dbReference>
<dbReference type="RefSeq" id="WP_123128255.1">
    <property type="nucleotide sequence ID" value="NZ_RJJD01000013.1"/>
</dbReference>
<dbReference type="PROSITE" id="PS50172">
    <property type="entry name" value="BRCT"/>
    <property type="match status" value="1"/>
</dbReference>
<dbReference type="AlphaFoldDB" id="A0A3M9MG47"/>
<evidence type="ECO:0000313" key="2">
    <source>
        <dbReference type="EMBL" id="RNI24165.1"/>
    </source>
</evidence>
<protein>
    <recommendedName>
        <fullName evidence="1">BRCT domain-containing protein</fullName>
    </recommendedName>
</protein>
<dbReference type="Gene3D" id="3.40.50.10190">
    <property type="entry name" value="BRCT domain"/>
    <property type="match status" value="1"/>
</dbReference>
<dbReference type="InterPro" id="IPR036420">
    <property type="entry name" value="BRCT_dom_sf"/>
</dbReference>
<dbReference type="CDD" id="cd17748">
    <property type="entry name" value="BRCT_DNA_ligase_like"/>
    <property type="match status" value="1"/>
</dbReference>
<organism evidence="2 3">
    <name type="scientific">Rufibacter latericius</name>
    <dbReference type="NCBI Taxonomy" id="2487040"/>
    <lineage>
        <taxon>Bacteria</taxon>
        <taxon>Pseudomonadati</taxon>
        <taxon>Bacteroidota</taxon>
        <taxon>Cytophagia</taxon>
        <taxon>Cytophagales</taxon>
        <taxon>Hymenobacteraceae</taxon>
        <taxon>Rufibacter</taxon>
    </lineage>
</organism>
<name>A0A3M9MG47_9BACT</name>
<sequence length="309" mass="34665">MANYEEMDFRKFTGRSETDKAINTLKGILLGINLDGKINALEIRELQGWCKEHGEMVNRHPFTELVSLIQEGTSSGLEGVDWIEDLLYLCNQTGEGSLYYDMATADLQTLQGMCHGILSDGQVDDTEVNSLREWLDEHEHLAKYYPYDEIHSLVLCVLSDGIIDDKERLRLKAHFNQFVKLSDSELTEKIAFDTASIKIEGICTANPEIDFDGKTFCLTGLFDRGTRKEAEAAVADMGGIVTKDVSKKTDYLIVGQGGSPCWSFEAFGRKVQKAQTYRREGSKVSIIAEYDFWDILEGAQCANKVNANQ</sequence>
<evidence type="ECO:0000313" key="3">
    <source>
        <dbReference type="Proteomes" id="UP000272117"/>
    </source>
</evidence>
<dbReference type="EMBL" id="RJJD01000013">
    <property type="protein sequence ID" value="RNI24165.1"/>
    <property type="molecule type" value="Genomic_DNA"/>
</dbReference>
<dbReference type="Pfam" id="PF00533">
    <property type="entry name" value="BRCT"/>
    <property type="match status" value="1"/>
</dbReference>
<feature type="domain" description="BRCT" evidence="1">
    <location>
        <begin position="206"/>
        <end position="289"/>
    </location>
</feature>
<dbReference type="Proteomes" id="UP000272117">
    <property type="component" value="Unassembled WGS sequence"/>
</dbReference>